<keyword evidence="10" id="KW-0010">Activator</keyword>
<dbReference type="GO" id="GO:0006325">
    <property type="term" value="P:chromatin organization"/>
    <property type="evidence" value="ECO:0007669"/>
    <property type="project" value="UniProtKB-KW"/>
</dbReference>
<keyword evidence="5 15" id="KW-0378">Hydrolase</keyword>
<feature type="domain" description="AAA+ ATPase" evidence="16">
    <location>
        <begin position="71"/>
        <end position="375"/>
    </location>
</feature>
<comment type="subcellular location">
    <subcellularLocation>
        <location evidence="1 15">Nucleus</location>
    </subcellularLocation>
</comment>
<dbReference type="InterPro" id="IPR010339">
    <property type="entry name" value="TIP49_P-loop"/>
</dbReference>
<comment type="catalytic activity">
    <reaction evidence="14 15">
        <text>ATP + H2O = ADP + phosphate + H(+)</text>
        <dbReference type="Rhea" id="RHEA:13065"/>
        <dbReference type="ChEBI" id="CHEBI:15377"/>
        <dbReference type="ChEBI" id="CHEBI:15378"/>
        <dbReference type="ChEBI" id="CHEBI:30616"/>
        <dbReference type="ChEBI" id="CHEBI:43474"/>
        <dbReference type="ChEBI" id="CHEBI:456216"/>
        <dbReference type="EC" id="3.6.4.12"/>
    </reaction>
</comment>
<evidence type="ECO:0000313" key="17">
    <source>
        <dbReference type="EMBL" id="KAJ2896344.1"/>
    </source>
</evidence>
<keyword evidence="13 15" id="KW-0539">Nucleus</keyword>
<dbReference type="EC" id="3.6.4.12" evidence="15"/>
<keyword evidence="7 15" id="KW-0067">ATP-binding</keyword>
<keyword evidence="18" id="KW-1185">Reference proteome</keyword>
<dbReference type="Gene3D" id="2.40.50.360">
    <property type="entry name" value="RuvB-like helicase, domain II"/>
    <property type="match status" value="1"/>
</dbReference>
<evidence type="ECO:0000256" key="14">
    <source>
        <dbReference type="ARBA" id="ARBA00047995"/>
    </source>
</evidence>
<keyword evidence="12 15" id="KW-0234">DNA repair</keyword>
<evidence type="ECO:0000256" key="3">
    <source>
        <dbReference type="ARBA" id="ARBA00022741"/>
    </source>
</evidence>
<keyword evidence="9 15" id="KW-0805">Transcription regulation</keyword>
<comment type="similarity">
    <text evidence="2 15">Belongs to the RuvB family.</text>
</comment>
<dbReference type="GO" id="GO:0000812">
    <property type="term" value="C:Swr1 complex"/>
    <property type="evidence" value="ECO:0007669"/>
    <property type="project" value="UniProtKB-ARBA"/>
</dbReference>
<dbReference type="FunFam" id="2.40.50.360:FF:000002">
    <property type="entry name" value="RuvB-like helicase"/>
    <property type="match status" value="1"/>
</dbReference>
<evidence type="ECO:0000256" key="12">
    <source>
        <dbReference type="ARBA" id="ARBA00023204"/>
    </source>
</evidence>
<dbReference type="GO" id="GO:0003678">
    <property type="term" value="F:DNA helicase activity"/>
    <property type="evidence" value="ECO:0007669"/>
    <property type="project" value="UniProtKB-EC"/>
</dbReference>
<dbReference type="Gene3D" id="3.40.50.300">
    <property type="entry name" value="P-loop containing nucleotide triphosphate hydrolases"/>
    <property type="match status" value="1"/>
</dbReference>
<dbReference type="Pfam" id="PF06068">
    <property type="entry name" value="TIP49"/>
    <property type="match status" value="1"/>
</dbReference>
<evidence type="ECO:0000256" key="10">
    <source>
        <dbReference type="ARBA" id="ARBA00023159"/>
    </source>
</evidence>
<protein>
    <recommendedName>
        <fullName evidence="15">RuvB-like helicase</fullName>
        <ecNumber evidence="15">3.6.4.12</ecNumber>
    </recommendedName>
</protein>
<dbReference type="InterPro" id="IPR027238">
    <property type="entry name" value="RuvB-like"/>
</dbReference>
<dbReference type="FunFam" id="1.10.8.60:FF:000010">
    <property type="entry name" value="RuvB-like helicase"/>
    <property type="match status" value="1"/>
</dbReference>
<evidence type="ECO:0000259" key="16">
    <source>
        <dbReference type="SMART" id="SM00382"/>
    </source>
</evidence>
<dbReference type="EMBL" id="JAKWBI020000338">
    <property type="protein sequence ID" value="KAJ2896344.1"/>
    <property type="molecule type" value="Genomic_DNA"/>
</dbReference>
<dbReference type="InterPro" id="IPR027417">
    <property type="entry name" value="P-loop_NTPase"/>
</dbReference>
<comment type="caution">
    <text evidence="17">The sequence shown here is derived from an EMBL/GenBank/DDBJ whole genome shotgun (WGS) entry which is preliminary data.</text>
</comment>
<dbReference type="GO" id="GO:0016787">
    <property type="term" value="F:hydrolase activity"/>
    <property type="evidence" value="ECO:0007669"/>
    <property type="project" value="UniProtKB-KW"/>
</dbReference>
<evidence type="ECO:0000256" key="4">
    <source>
        <dbReference type="ARBA" id="ARBA00022763"/>
    </source>
</evidence>
<evidence type="ECO:0000256" key="9">
    <source>
        <dbReference type="ARBA" id="ARBA00023015"/>
    </source>
</evidence>
<reference evidence="17" key="1">
    <citation type="submission" date="2022-07" db="EMBL/GenBank/DDBJ databases">
        <title>Draft genome sequence of Zalerion maritima ATCC 34329, a (micro)plastics degrading marine fungus.</title>
        <authorList>
            <person name="Paco A."/>
            <person name="Goncalves M.F.M."/>
            <person name="Rocha-Santos T.A.P."/>
            <person name="Alves A."/>
        </authorList>
    </citation>
    <scope>NUCLEOTIDE SEQUENCE</scope>
    <source>
        <strain evidence="17">ATCC 34329</strain>
    </source>
</reference>
<keyword evidence="8 15" id="KW-0156">Chromatin regulator</keyword>
<keyword evidence="6 15" id="KW-0347">Helicase</keyword>
<evidence type="ECO:0000313" key="18">
    <source>
        <dbReference type="Proteomes" id="UP001201980"/>
    </source>
</evidence>
<evidence type="ECO:0000256" key="7">
    <source>
        <dbReference type="ARBA" id="ARBA00022840"/>
    </source>
</evidence>
<evidence type="ECO:0000256" key="2">
    <source>
        <dbReference type="ARBA" id="ARBA00007519"/>
    </source>
</evidence>
<evidence type="ECO:0000256" key="1">
    <source>
        <dbReference type="ARBA" id="ARBA00004123"/>
    </source>
</evidence>
<dbReference type="InterPro" id="IPR003593">
    <property type="entry name" value="AAA+_ATPase"/>
</dbReference>
<keyword evidence="4 15" id="KW-0227">DNA damage</keyword>
<dbReference type="SUPFAM" id="SSF52540">
    <property type="entry name" value="P-loop containing nucleoside triphosphate hydrolases"/>
    <property type="match status" value="1"/>
</dbReference>
<dbReference type="FunFam" id="3.40.50.300:FF:002221">
    <property type="entry name" value="RuvB-like 2"/>
    <property type="match status" value="2"/>
</dbReference>
<name>A0AAD5RK78_9PEZI</name>
<evidence type="ECO:0000256" key="11">
    <source>
        <dbReference type="ARBA" id="ARBA00023163"/>
    </source>
</evidence>
<gene>
    <name evidence="17" type="ORF">MKZ38_005608</name>
</gene>
<proteinExistence type="inferred from homology"/>
<dbReference type="GO" id="GO:0006281">
    <property type="term" value="P:DNA repair"/>
    <property type="evidence" value="ECO:0007669"/>
    <property type="project" value="UniProtKB-KW"/>
</dbReference>
<dbReference type="Proteomes" id="UP001201980">
    <property type="component" value="Unassembled WGS sequence"/>
</dbReference>
<evidence type="ECO:0000256" key="8">
    <source>
        <dbReference type="ARBA" id="ARBA00022853"/>
    </source>
</evidence>
<comment type="function">
    <text evidence="15">DNA helicase participates in several chromatin remodeling complexes, including the SWR1 and the INO80 complexes.</text>
</comment>
<accession>A0AAD5RK78</accession>
<dbReference type="AlphaFoldDB" id="A0AAD5RK78"/>
<evidence type="ECO:0000256" key="5">
    <source>
        <dbReference type="ARBA" id="ARBA00022801"/>
    </source>
</evidence>
<dbReference type="Gene3D" id="1.10.8.60">
    <property type="match status" value="1"/>
</dbReference>
<evidence type="ECO:0000256" key="6">
    <source>
        <dbReference type="ARBA" id="ARBA00022806"/>
    </source>
</evidence>
<evidence type="ECO:0000256" key="13">
    <source>
        <dbReference type="ARBA" id="ARBA00023242"/>
    </source>
</evidence>
<dbReference type="GO" id="GO:0031011">
    <property type="term" value="C:Ino80 complex"/>
    <property type="evidence" value="ECO:0007669"/>
    <property type="project" value="UniProtKB-ARBA"/>
</dbReference>
<dbReference type="InterPro" id="IPR042487">
    <property type="entry name" value="RuvBL1/2_DNA/RNA_bd_dom"/>
</dbReference>
<dbReference type="Pfam" id="PF17856">
    <property type="entry name" value="TIP49_C"/>
    <property type="match status" value="1"/>
</dbReference>
<dbReference type="InterPro" id="IPR041048">
    <property type="entry name" value="RuvB-like_C"/>
</dbReference>
<dbReference type="GO" id="GO:0005524">
    <property type="term" value="F:ATP binding"/>
    <property type="evidence" value="ECO:0007669"/>
    <property type="project" value="UniProtKB-KW"/>
</dbReference>
<dbReference type="PANTHER" id="PTHR11093">
    <property type="entry name" value="RUVB-RELATED REPTIN AND PONTIN"/>
    <property type="match status" value="1"/>
</dbReference>
<keyword evidence="11 15" id="KW-0804">Transcription</keyword>
<dbReference type="SMART" id="SM00382">
    <property type="entry name" value="AAA"/>
    <property type="match status" value="1"/>
</dbReference>
<organism evidence="17 18">
    <name type="scientific">Zalerion maritima</name>
    <dbReference type="NCBI Taxonomy" id="339359"/>
    <lineage>
        <taxon>Eukaryota</taxon>
        <taxon>Fungi</taxon>
        <taxon>Dikarya</taxon>
        <taxon>Ascomycota</taxon>
        <taxon>Pezizomycotina</taxon>
        <taxon>Sordariomycetes</taxon>
        <taxon>Lulworthiomycetidae</taxon>
        <taxon>Lulworthiales</taxon>
        <taxon>Lulworthiaceae</taxon>
        <taxon>Zalerion</taxon>
    </lineage>
</organism>
<keyword evidence="3 15" id="KW-0547">Nucleotide-binding</keyword>
<sequence length="473" mass="51541">MANMSAPVISVSEGRELKGLSLIAAHSHIRGLGVDTDTLEPRDSSQGLVGQQKARKAAAVILEMIKQGKIAGRAVLIAGPPSTGKTAIAMGMAQSLGPDVPFTSLSASEIFSLEMSKTEALTQAFRKSIGVRIKEESEIMEGEVVEIQIDRSVTGGAKQGKLNIKTTDMEAVYDMGAKMIDAMTKERVMAGDIISIDKSSGKITKLGRSYARSRDYDAMGVNTKFLQCPDGELQKRREVEHTVSLHEIDVINSRTQGFLALFSGDTGEIGSEIRDQINTKVAEWKEEGKAEIVPGVLFLDEVHMLDIECFSFINRALEGDLAPIVIMASNRGNSRIRGTDYRSPHGLPLDFLDRVVIIHTTPYGSDDIQQILNIRCQEEEVELSPDALALLTKIGEEAGLRYASNLIVTSQLIAAKRKSKQVVVEDVQRSFKLFYDPSRSVTFVTASEKRLIGNDGAVEFTATNGNGEQMDMS</sequence>
<evidence type="ECO:0000256" key="15">
    <source>
        <dbReference type="RuleBase" id="RU363048"/>
    </source>
</evidence>